<dbReference type="AlphaFoldDB" id="A0A930VZW4"/>
<reference evidence="2" key="1">
    <citation type="submission" date="2020-04" db="EMBL/GenBank/DDBJ databases">
        <title>Deep metagenomics examines the oral microbiome during advanced dental caries in children, revealing novel taxa and co-occurrences with host molecules.</title>
        <authorList>
            <person name="Baker J.L."/>
            <person name="Morton J.T."/>
            <person name="Dinis M."/>
            <person name="Alvarez R."/>
            <person name="Tran N.C."/>
            <person name="Knight R."/>
            <person name="Edlund A."/>
        </authorList>
    </citation>
    <scope>NUCLEOTIDE SEQUENCE</scope>
    <source>
        <strain evidence="2">JCVI_22A_bin.2</strain>
    </source>
</reference>
<feature type="non-terminal residue" evidence="2">
    <location>
        <position position="1"/>
    </location>
</feature>
<feature type="region of interest" description="Disordered" evidence="1">
    <location>
        <begin position="34"/>
        <end position="81"/>
    </location>
</feature>
<feature type="compositionally biased region" description="Low complexity" evidence="1">
    <location>
        <begin position="63"/>
        <end position="81"/>
    </location>
</feature>
<comment type="caution">
    <text evidence="2">The sequence shown here is derived from an EMBL/GenBank/DDBJ whole genome shotgun (WGS) entry which is preliminary data.</text>
</comment>
<accession>A0A930VZW4</accession>
<proteinExistence type="predicted"/>
<protein>
    <submittedName>
        <fullName evidence="2">Protein phosphatase</fullName>
    </submittedName>
</protein>
<feature type="compositionally biased region" description="Basic and acidic residues" evidence="1">
    <location>
        <begin position="34"/>
        <end position="61"/>
    </location>
</feature>
<name>A0A930VZW4_9ACTN</name>
<gene>
    <name evidence="2" type="ORF">HXK23_03365</name>
</gene>
<evidence type="ECO:0000256" key="1">
    <source>
        <dbReference type="SAM" id="MobiDB-lite"/>
    </source>
</evidence>
<sequence length="81" mass="8686">NMSSLVETTSIEIKDLPDAVQDSLAEGIRVKNEDEAHSTVENYRKQIDDANTKAVKKKEDVQSGGTPTTETTTSTTSSGGE</sequence>
<evidence type="ECO:0000313" key="2">
    <source>
        <dbReference type="EMBL" id="MBF4809245.1"/>
    </source>
</evidence>
<dbReference type="Proteomes" id="UP000772566">
    <property type="component" value="Unassembled WGS sequence"/>
</dbReference>
<organism evidence="2 3">
    <name type="scientific">Lancefieldella parvula</name>
    <dbReference type="NCBI Taxonomy" id="1382"/>
    <lineage>
        <taxon>Bacteria</taxon>
        <taxon>Bacillati</taxon>
        <taxon>Actinomycetota</taxon>
        <taxon>Coriobacteriia</taxon>
        <taxon>Coriobacteriales</taxon>
        <taxon>Atopobiaceae</taxon>
        <taxon>Lancefieldella</taxon>
    </lineage>
</organism>
<dbReference type="EMBL" id="JABZGT010000166">
    <property type="protein sequence ID" value="MBF4809245.1"/>
    <property type="molecule type" value="Genomic_DNA"/>
</dbReference>
<evidence type="ECO:0000313" key="3">
    <source>
        <dbReference type="Proteomes" id="UP000772566"/>
    </source>
</evidence>